<evidence type="ECO:0000256" key="1">
    <source>
        <dbReference type="ARBA" id="ARBA00004123"/>
    </source>
</evidence>
<keyword evidence="3" id="KW-0677">Repeat</keyword>
<accession>A0A6G1GP81</accession>
<keyword evidence="6" id="KW-0539">Nucleus</keyword>
<keyword evidence="11" id="KW-1185">Reference proteome</keyword>
<dbReference type="PROSITE" id="PS00028">
    <property type="entry name" value="ZINC_FINGER_C2H2_1"/>
    <property type="match status" value="2"/>
</dbReference>
<proteinExistence type="predicted"/>
<evidence type="ECO:0000256" key="3">
    <source>
        <dbReference type="ARBA" id="ARBA00022737"/>
    </source>
</evidence>
<keyword evidence="4 7" id="KW-0863">Zinc-finger</keyword>
<feature type="region of interest" description="Disordered" evidence="8">
    <location>
        <begin position="1"/>
        <end position="33"/>
    </location>
</feature>
<dbReference type="Proteomes" id="UP000800041">
    <property type="component" value="Unassembled WGS sequence"/>
</dbReference>
<evidence type="ECO:0000256" key="5">
    <source>
        <dbReference type="ARBA" id="ARBA00022833"/>
    </source>
</evidence>
<dbReference type="PANTHER" id="PTHR24388:SF54">
    <property type="entry name" value="PROTEIN ESCARGOT"/>
    <property type="match status" value="1"/>
</dbReference>
<evidence type="ECO:0000256" key="7">
    <source>
        <dbReference type="PROSITE-ProRule" id="PRU00042"/>
    </source>
</evidence>
<keyword evidence="5" id="KW-0862">Zinc</keyword>
<comment type="subcellular location">
    <subcellularLocation>
        <location evidence="1">Nucleus</location>
    </subcellularLocation>
</comment>
<evidence type="ECO:0000256" key="2">
    <source>
        <dbReference type="ARBA" id="ARBA00022723"/>
    </source>
</evidence>
<dbReference type="FunFam" id="3.30.160.60:FF:000671">
    <property type="entry name" value="Zinc finger protein 26"/>
    <property type="match status" value="1"/>
</dbReference>
<feature type="compositionally biased region" description="Pro residues" evidence="8">
    <location>
        <begin position="16"/>
        <end position="29"/>
    </location>
</feature>
<dbReference type="GO" id="GO:0005634">
    <property type="term" value="C:nucleus"/>
    <property type="evidence" value="ECO:0007669"/>
    <property type="project" value="UniProtKB-SubCell"/>
</dbReference>
<dbReference type="OrthoDB" id="8922241at2759"/>
<dbReference type="SUPFAM" id="SSF57667">
    <property type="entry name" value="beta-beta-alpha zinc fingers"/>
    <property type="match status" value="2"/>
</dbReference>
<dbReference type="GO" id="GO:0000978">
    <property type="term" value="F:RNA polymerase II cis-regulatory region sequence-specific DNA binding"/>
    <property type="evidence" value="ECO:0007669"/>
    <property type="project" value="TreeGrafter"/>
</dbReference>
<name>A0A6G1GP81_9PEZI</name>
<dbReference type="GO" id="GO:0008270">
    <property type="term" value="F:zinc ion binding"/>
    <property type="evidence" value="ECO:0007669"/>
    <property type="project" value="UniProtKB-KW"/>
</dbReference>
<evidence type="ECO:0000256" key="6">
    <source>
        <dbReference type="ARBA" id="ARBA00023242"/>
    </source>
</evidence>
<evidence type="ECO:0000259" key="9">
    <source>
        <dbReference type="PROSITE" id="PS50157"/>
    </source>
</evidence>
<evidence type="ECO:0000256" key="8">
    <source>
        <dbReference type="SAM" id="MobiDB-lite"/>
    </source>
</evidence>
<evidence type="ECO:0000313" key="11">
    <source>
        <dbReference type="Proteomes" id="UP000800041"/>
    </source>
</evidence>
<dbReference type="SMART" id="SM00355">
    <property type="entry name" value="ZnF_C2H2"/>
    <property type="match status" value="3"/>
</dbReference>
<dbReference type="EMBL" id="ML977181">
    <property type="protein sequence ID" value="KAF1982776.1"/>
    <property type="molecule type" value="Genomic_DNA"/>
</dbReference>
<dbReference type="Gene3D" id="3.30.160.60">
    <property type="entry name" value="Classic Zinc Finger"/>
    <property type="match status" value="2"/>
</dbReference>
<reference evidence="10" key="1">
    <citation type="journal article" date="2020" name="Stud. Mycol.">
        <title>101 Dothideomycetes genomes: a test case for predicting lifestyles and emergence of pathogens.</title>
        <authorList>
            <person name="Haridas S."/>
            <person name="Albert R."/>
            <person name="Binder M."/>
            <person name="Bloem J."/>
            <person name="Labutti K."/>
            <person name="Salamov A."/>
            <person name="Andreopoulos B."/>
            <person name="Baker S."/>
            <person name="Barry K."/>
            <person name="Bills G."/>
            <person name="Bluhm B."/>
            <person name="Cannon C."/>
            <person name="Castanera R."/>
            <person name="Culley D."/>
            <person name="Daum C."/>
            <person name="Ezra D."/>
            <person name="Gonzalez J."/>
            <person name="Henrissat B."/>
            <person name="Kuo A."/>
            <person name="Liang C."/>
            <person name="Lipzen A."/>
            <person name="Lutzoni F."/>
            <person name="Magnuson J."/>
            <person name="Mondo S."/>
            <person name="Nolan M."/>
            <person name="Ohm R."/>
            <person name="Pangilinan J."/>
            <person name="Park H.-J."/>
            <person name="Ramirez L."/>
            <person name="Alfaro M."/>
            <person name="Sun H."/>
            <person name="Tritt A."/>
            <person name="Yoshinaga Y."/>
            <person name="Zwiers L.-H."/>
            <person name="Turgeon B."/>
            <person name="Goodwin S."/>
            <person name="Spatafora J."/>
            <person name="Crous P."/>
            <person name="Grigoriev I."/>
        </authorList>
    </citation>
    <scope>NUCLEOTIDE SEQUENCE</scope>
    <source>
        <strain evidence="10">CBS 113979</strain>
    </source>
</reference>
<dbReference type="InterPro" id="IPR013087">
    <property type="entry name" value="Znf_C2H2_type"/>
</dbReference>
<dbReference type="InterPro" id="IPR050527">
    <property type="entry name" value="Snail/Krueppel_Znf"/>
</dbReference>
<organism evidence="10 11">
    <name type="scientific">Aulographum hederae CBS 113979</name>
    <dbReference type="NCBI Taxonomy" id="1176131"/>
    <lineage>
        <taxon>Eukaryota</taxon>
        <taxon>Fungi</taxon>
        <taxon>Dikarya</taxon>
        <taxon>Ascomycota</taxon>
        <taxon>Pezizomycotina</taxon>
        <taxon>Dothideomycetes</taxon>
        <taxon>Pleosporomycetidae</taxon>
        <taxon>Aulographales</taxon>
        <taxon>Aulographaceae</taxon>
    </lineage>
</organism>
<dbReference type="AlphaFoldDB" id="A0A6G1GP81"/>
<feature type="domain" description="C2H2-type" evidence="9">
    <location>
        <begin position="288"/>
        <end position="315"/>
    </location>
</feature>
<sequence length="347" mass="39477">MPTLLPTLSRKTPAQPKFPIPNTPPPLPRPRPRPAMTFRKTILILLVITLSIMPVTAQPTLPDADWSSPGDYSSADPGTLSTLVCEVCQNFACFCATGPQQSVQPRPALFPPPYAHSTHSESYLNTSYCQQDNTHMTDIEGSSFAEESFYGQNETFYPAYFPPPQRQRTMDQMPLKLFLDTTYTPGDRTTGNELRTDFSDEVTSVSPIDTLIDPSLDRAACQWPPLPSAIRDSDSRLMVPRPTQRRVIRRIASQPDGFSCPDCSKTFSRECDLRRHHKTHKTLGERPYKCDICPKTFHWRKDLERHSSTHTREAKHYCHVSDCEFSKKGMARKDNLERHIRKKHLSS</sequence>
<dbReference type="PROSITE" id="PS50157">
    <property type="entry name" value="ZINC_FINGER_C2H2_2"/>
    <property type="match status" value="2"/>
</dbReference>
<feature type="domain" description="C2H2-type" evidence="9">
    <location>
        <begin position="258"/>
        <end position="287"/>
    </location>
</feature>
<gene>
    <name evidence="10" type="ORF">K402DRAFT_397299</name>
</gene>
<keyword evidence="2" id="KW-0479">Metal-binding</keyword>
<dbReference type="Pfam" id="PF00096">
    <property type="entry name" value="zf-C2H2"/>
    <property type="match status" value="1"/>
</dbReference>
<protein>
    <recommendedName>
        <fullName evidence="9">C2H2-type domain-containing protein</fullName>
    </recommendedName>
</protein>
<dbReference type="InterPro" id="IPR036236">
    <property type="entry name" value="Znf_C2H2_sf"/>
</dbReference>
<dbReference type="GO" id="GO:0000981">
    <property type="term" value="F:DNA-binding transcription factor activity, RNA polymerase II-specific"/>
    <property type="evidence" value="ECO:0007669"/>
    <property type="project" value="TreeGrafter"/>
</dbReference>
<evidence type="ECO:0000256" key="4">
    <source>
        <dbReference type="ARBA" id="ARBA00022771"/>
    </source>
</evidence>
<evidence type="ECO:0000313" key="10">
    <source>
        <dbReference type="EMBL" id="KAF1982776.1"/>
    </source>
</evidence>
<dbReference type="PANTHER" id="PTHR24388">
    <property type="entry name" value="ZINC FINGER PROTEIN"/>
    <property type="match status" value="1"/>
</dbReference>